<dbReference type="Pfam" id="PF25954">
    <property type="entry name" value="Beta-barrel_RND_2"/>
    <property type="match status" value="1"/>
</dbReference>
<dbReference type="Pfam" id="PF25975">
    <property type="entry name" value="CzcB_C"/>
    <property type="match status" value="1"/>
</dbReference>
<dbReference type="Proteomes" id="UP000192472">
    <property type="component" value="Unassembled WGS sequence"/>
</dbReference>
<evidence type="ECO:0000259" key="5">
    <source>
        <dbReference type="Pfam" id="PF19335"/>
    </source>
</evidence>
<feature type="transmembrane region" description="Helical" evidence="3">
    <location>
        <begin position="7"/>
        <end position="27"/>
    </location>
</feature>
<dbReference type="InterPro" id="IPR058649">
    <property type="entry name" value="CzcB_C"/>
</dbReference>
<gene>
    <name evidence="10" type="ORF">SAMN04488029_0142</name>
</gene>
<keyword evidence="11" id="KW-1185">Reference proteome</keyword>
<dbReference type="GO" id="GO:0016020">
    <property type="term" value="C:membrane"/>
    <property type="evidence" value="ECO:0007669"/>
    <property type="project" value="InterPro"/>
</dbReference>
<keyword evidence="3" id="KW-0812">Transmembrane</keyword>
<dbReference type="RefSeq" id="WP_084370502.1">
    <property type="nucleotide sequence ID" value="NZ_FWYF01000001.1"/>
</dbReference>
<feature type="domain" description="Heavy metal binding" evidence="5">
    <location>
        <begin position="50"/>
        <end position="76"/>
    </location>
</feature>
<dbReference type="InterPro" id="IPR058790">
    <property type="entry name" value="BSH_CusB"/>
</dbReference>
<dbReference type="InterPro" id="IPR006143">
    <property type="entry name" value="RND_pump_MFP"/>
</dbReference>
<sequence length="594" mass="65150">MNISIKTLITVALATLVGGLLLGWLFFGGSENGTKEEHNHATGIASETTWTCSMHPQIRSDEPGSCPICGMDLVPVDQDQGEVNAMAVSMSPTAMQLANISTEVVGKMRPIKSLRLNGKVQEDERLVYSQSSHIQGRIEKLNVNFTGEYVRKGRPIAYIYSPDLVTAQEELFEAVKIKDSQPALYQAARGKLKNWKLTDRQIDDIISSGKPIDEFPINADISGYVTQKKVNLGDYINKGQSIYEIANLSKVWVLFDIYESDMAWAKKGDLVTFTIASLPGEEFEGQITYIDPVINPRTRVAKARLEVNNKGLRLKPEMFVSGTLEAQLSSGSSDAVIIPKTAVMWTGKRSVVYVKETTGNGISFLMREVKLGSTLGTSYIIEEGLEQGEEIAVNGTFSIDAAAQLAGKPSMMSPEGGPVMTGHNHGGSTTIASKPSIQEQNKKVNVNTKAKEALKPLLMDYLKIKDALVNDDLEGAKKATTLFQDGLGKINMSVFTGQSHQIWMDYSSEAKEAMQHAAHFQNLGEMRKAFQLLSNSMIGLAKSFVPLEKDIYVQHCPMVDNNKGADWLSLSDEIQNPYFGADMPTCGEITETIK</sequence>
<dbReference type="InterPro" id="IPR051909">
    <property type="entry name" value="MFP_Cation_Efflux"/>
</dbReference>
<feature type="domain" description="CusB-like three alpha-helical bundle" evidence="6">
    <location>
        <begin position="163"/>
        <end position="211"/>
    </location>
</feature>
<keyword evidence="3" id="KW-1133">Transmembrane helix</keyword>
<dbReference type="Gene3D" id="2.40.30.170">
    <property type="match status" value="1"/>
</dbReference>
<feature type="domain" description="CusB-like beta-barrel" evidence="8">
    <location>
        <begin position="250"/>
        <end position="326"/>
    </location>
</feature>
<dbReference type="AlphaFoldDB" id="A0A1W2G5J7"/>
<dbReference type="OrthoDB" id="9806939at2"/>
<dbReference type="PANTHER" id="PTHR30097:SF15">
    <property type="entry name" value="CATION EFFLUX SYSTEM PROTEIN CUSB"/>
    <property type="match status" value="1"/>
</dbReference>
<evidence type="ECO:0000259" key="7">
    <source>
        <dbReference type="Pfam" id="PF25919"/>
    </source>
</evidence>
<protein>
    <submittedName>
        <fullName evidence="10">Membrane fusion protein, Cu(I)/Ag(I) efflux system</fullName>
    </submittedName>
</protein>
<accession>A0A1W2G5J7</accession>
<reference evidence="10 11" key="1">
    <citation type="submission" date="2017-04" db="EMBL/GenBank/DDBJ databases">
        <authorList>
            <person name="Afonso C.L."/>
            <person name="Miller P.J."/>
            <person name="Scott M.A."/>
            <person name="Spackman E."/>
            <person name="Goraichik I."/>
            <person name="Dimitrov K.M."/>
            <person name="Suarez D.L."/>
            <person name="Swayne D.E."/>
        </authorList>
    </citation>
    <scope>NUCLEOTIDE SEQUENCE [LARGE SCALE GENOMIC DNA]</scope>
    <source>
        <strain evidence="10 11">DSM 26133</strain>
    </source>
</reference>
<keyword evidence="3" id="KW-0472">Membrane</keyword>
<evidence type="ECO:0000259" key="8">
    <source>
        <dbReference type="Pfam" id="PF25954"/>
    </source>
</evidence>
<evidence type="ECO:0000259" key="4">
    <source>
        <dbReference type="Pfam" id="PF11827"/>
    </source>
</evidence>
<dbReference type="EMBL" id="FWYF01000001">
    <property type="protein sequence ID" value="SMD31804.1"/>
    <property type="molecule type" value="Genomic_DNA"/>
</dbReference>
<dbReference type="InterPro" id="IPR058792">
    <property type="entry name" value="Beta-barrel_RND_2"/>
</dbReference>
<dbReference type="GO" id="GO:0060003">
    <property type="term" value="P:copper ion export"/>
    <property type="evidence" value="ECO:0007669"/>
    <property type="project" value="TreeGrafter"/>
</dbReference>
<comment type="similarity">
    <text evidence="1">Belongs to the membrane fusion protein (MFP) (TC 8.A.1) family.</text>
</comment>
<dbReference type="Pfam" id="PF11827">
    <property type="entry name" value="DUF3347"/>
    <property type="match status" value="1"/>
</dbReference>
<dbReference type="GO" id="GO:0015679">
    <property type="term" value="P:plasma membrane copper ion transport"/>
    <property type="evidence" value="ECO:0007669"/>
    <property type="project" value="TreeGrafter"/>
</dbReference>
<evidence type="ECO:0000256" key="2">
    <source>
        <dbReference type="ARBA" id="ARBA00022448"/>
    </source>
</evidence>
<dbReference type="STRING" id="692418.SAMN04488029_0142"/>
<proteinExistence type="inferred from homology"/>
<dbReference type="InterPro" id="IPR045800">
    <property type="entry name" value="HMBD"/>
</dbReference>
<feature type="domain" description="CzcB-like C-terminal circularly permuted SH3-like" evidence="9">
    <location>
        <begin position="336"/>
        <end position="399"/>
    </location>
</feature>
<dbReference type="Pfam" id="PF19335">
    <property type="entry name" value="HMBD"/>
    <property type="match status" value="1"/>
</dbReference>
<evidence type="ECO:0000313" key="11">
    <source>
        <dbReference type="Proteomes" id="UP000192472"/>
    </source>
</evidence>
<evidence type="ECO:0000256" key="3">
    <source>
        <dbReference type="SAM" id="Phobius"/>
    </source>
</evidence>
<dbReference type="GO" id="GO:0030288">
    <property type="term" value="C:outer membrane-bounded periplasmic space"/>
    <property type="evidence" value="ECO:0007669"/>
    <property type="project" value="TreeGrafter"/>
</dbReference>
<dbReference type="FunFam" id="2.40.30.170:FF:000010">
    <property type="entry name" value="Efflux RND transporter periplasmic adaptor subunit"/>
    <property type="match status" value="1"/>
</dbReference>
<dbReference type="InterPro" id="IPR021782">
    <property type="entry name" value="DUF3347"/>
</dbReference>
<dbReference type="NCBIfam" id="TIGR01730">
    <property type="entry name" value="RND_mfp"/>
    <property type="match status" value="1"/>
</dbReference>
<dbReference type="Pfam" id="PF25919">
    <property type="entry name" value="BSH_CusB"/>
    <property type="match status" value="1"/>
</dbReference>
<dbReference type="GO" id="GO:0046914">
    <property type="term" value="F:transition metal ion binding"/>
    <property type="evidence" value="ECO:0007669"/>
    <property type="project" value="TreeGrafter"/>
</dbReference>
<keyword evidence="2" id="KW-0813">Transport</keyword>
<evidence type="ECO:0000259" key="9">
    <source>
        <dbReference type="Pfam" id="PF25975"/>
    </source>
</evidence>
<dbReference type="Pfam" id="PF25869">
    <property type="entry name" value="3HB_CusB"/>
    <property type="match status" value="1"/>
</dbReference>
<dbReference type="Gene3D" id="2.40.420.20">
    <property type="match status" value="1"/>
</dbReference>
<dbReference type="GO" id="GO:0022857">
    <property type="term" value="F:transmembrane transporter activity"/>
    <property type="evidence" value="ECO:0007669"/>
    <property type="project" value="InterPro"/>
</dbReference>
<name>A0A1W2G5J7_REIFA</name>
<organism evidence="10 11">
    <name type="scientific">Reichenbachiella faecimaris</name>
    <dbReference type="NCBI Taxonomy" id="692418"/>
    <lineage>
        <taxon>Bacteria</taxon>
        <taxon>Pseudomonadati</taxon>
        <taxon>Bacteroidota</taxon>
        <taxon>Cytophagia</taxon>
        <taxon>Cytophagales</taxon>
        <taxon>Reichenbachiellaceae</taxon>
        <taxon>Reichenbachiella</taxon>
    </lineage>
</organism>
<dbReference type="SUPFAM" id="SSF111369">
    <property type="entry name" value="HlyD-like secretion proteins"/>
    <property type="match status" value="1"/>
</dbReference>
<evidence type="ECO:0000256" key="1">
    <source>
        <dbReference type="ARBA" id="ARBA00009477"/>
    </source>
</evidence>
<dbReference type="PANTHER" id="PTHR30097">
    <property type="entry name" value="CATION EFFLUX SYSTEM PROTEIN CUSB"/>
    <property type="match status" value="1"/>
</dbReference>
<dbReference type="InterPro" id="IPR058791">
    <property type="entry name" value="3HB_CusB"/>
</dbReference>
<evidence type="ECO:0000259" key="6">
    <source>
        <dbReference type="Pfam" id="PF25869"/>
    </source>
</evidence>
<evidence type="ECO:0000313" key="10">
    <source>
        <dbReference type="EMBL" id="SMD31804.1"/>
    </source>
</evidence>
<feature type="domain" description="DUF3347" evidence="4">
    <location>
        <begin position="458"/>
        <end position="546"/>
    </location>
</feature>
<feature type="domain" description="CusB-like barrel-sandwich hybrid" evidence="7">
    <location>
        <begin position="133"/>
        <end position="246"/>
    </location>
</feature>